<evidence type="ECO:0000256" key="7">
    <source>
        <dbReference type="ARBA" id="ARBA00022989"/>
    </source>
</evidence>
<sequence>MTPATLDPALSASKDERRVTRVRPELVTVLSTFALSALLIVASRFVSPALGSWGQAATVVSLSSFLIVAAFGQGLVILVGGLDLSVASLITLSAVLCTTWVGPEAGAAGILLIPAILVVCALIGAVSGLGITVLGIPPFIMTMATGIIVAAGALGYTSGTPRGSAPAPLLALMKGEVAGIPLLLIFTAAFVIAAAVLQQATGFGRRLYAVGASARAAFVAGVPVTRTVVAAYMLSATASGVAGLMLVGYSDGATLRMGDSYLLPTIAAVVVGGSSILGGSGSFVATVGGAVLLTTLGTVIAALGIGQGWRTVIEGSIILIALLLLRENTFARIRSWFPR</sequence>
<dbReference type="EMBL" id="VDDA01000002">
    <property type="protein sequence ID" value="TNC14956.1"/>
    <property type="molecule type" value="Genomic_DNA"/>
</dbReference>
<evidence type="ECO:0000256" key="2">
    <source>
        <dbReference type="ARBA" id="ARBA00011262"/>
    </source>
</evidence>
<proteinExistence type="predicted"/>
<feature type="transmembrane region" description="Helical" evidence="11">
    <location>
        <begin position="26"/>
        <end position="46"/>
    </location>
</feature>
<dbReference type="GO" id="GO:0005886">
    <property type="term" value="C:plasma membrane"/>
    <property type="evidence" value="ECO:0007669"/>
    <property type="project" value="UniProtKB-SubCell"/>
</dbReference>
<dbReference type="PANTHER" id="PTHR32196:SF71">
    <property type="entry name" value="AUTOINDUCER 2 IMPORT SYSTEM PERMEASE PROTEIN LSRD"/>
    <property type="match status" value="1"/>
</dbReference>
<evidence type="ECO:0000256" key="3">
    <source>
        <dbReference type="ARBA" id="ARBA00022448"/>
    </source>
</evidence>
<organism evidence="12 13">
    <name type="scientific">Methylobacterium terricola</name>
    <dbReference type="NCBI Taxonomy" id="2583531"/>
    <lineage>
        <taxon>Bacteria</taxon>
        <taxon>Pseudomonadati</taxon>
        <taxon>Pseudomonadota</taxon>
        <taxon>Alphaproteobacteria</taxon>
        <taxon>Hyphomicrobiales</taxon>
        <taxon>Methylobacteriaceae</taxon>
        <taxon>Methylobacterium</taxon>
    </lineage>
</organism>
<evidence type="ECO:0000256" key="1">
    <source>
        <dbReference type="ARBA" id="ARBA00004651"/>
    </source>
</evidence>
<evidence type="ECO:0000256" key="5">
    <source>
        <dbReference type="ARBA" id="ARBA00022519"/>
    </source>
</evidence>
<dbReference type="GO" id="GO:0022857">
    <property type="term" value="F:transmembrane transporter activity"/>
    <property type="evidence" value="ECO:0007669"/>
    <property type="project" value="InterPro"/>
</dbReference>
<comment type="caution">
    <text evidence="12">The sequence shown here is derived from an EMBL/GenBank/DDBJ whole genome shotgun (WGS) entry which is preliminary data.</text>
</comment>
<comment type="function">
    <text evidence="9">Part of the ABC transporter complex LsrABCD involved in autoinducer 2 (AI-2) import. Probably responsible for the translocation of the substrate across the membrane.</text>
</comment>
<evidence type="ECO:0000256" key="11">
    <source>
        <dbReference type="SAM" id="Phobius"/>
    </source>
</evidence>
<feature type="transmembrane region" description="Helical" evidence="11">
    <location>
        <begin position="107"/>
        <end position="131"/>
    </location>
</feature>
<dbReference type="OrthoDB" id="8417993at2"/>
<keyword evidence="5" id="KW-0997">Cell inner membrane</keyword>
<evidence type="ECO:0000313" key="13">
    <source>
        <dbReference type="Proteomes" id="UP000305267"/>
    </source>
</evidence>
<dbReference type="CDD" id="cd06579">
    <property type="entry name" value="TM_PBP1_transp_AraH_like"/>
    <property type="match status" value="1"/>
</dbReference>
<keyword evidence="3" id="KW-0813">Transport</keyword>
<keyword evidence="6 11" id="KW-0812">Transmembrane</keyword>
<keyword evidence="4" id="KW-1003">Cell membrane</keyword>
<evidence type="ECO:0000256" key="10">
    <source>
        <dbReference type="ARBA" id="ARBA00039381"/>
    </source>
</evidence>
<gene>
    <name evidence="12" type="ORF">FF100_05110</name>
</gene>
<dbReference type="Proteomes" id="UP000305267">
    <property type="component" value="Unassembled WGS sequence"/>
</dbReference>
<keyword evidence="8 11" id="KW-0472">Membrane</keyword>
<evidence type="ECO:0000256" key="4">
    <source>
        <dbReference type="ARBA" id="ARBA00022475"/>
    </source>
</evidence>
<comment type="subcellular location">
    <subcellularLocation>
        <location evidence="1">Cell membrane</location>
        <topology evidence="1">Multi-pass membrane protein</topology>
    </subcellularLocation>
</comment>
<feature type="transmembrane region" description="Helical" evidence="11">
    <location>
        <begin position="52"/>
        <end position="71"/>
    </location>
</feature>
<evidence type="ECO:0000256" key="8">
    <source>
        <dbReference type="ARBA" id="ARBA00023136"/>
    </source>
</evidence>
<feature type="transmembrane region" description="Helical" evidence="11">
    <location>
        <begin position="283"/>
        <end position="305"/>
    </location>
</feature>
<dbReference type="AlphaFoldDB" id="A0A5C4LKD4"/>
<accession>A0A5C4LKD4</accession>
<feature type="transmembrane region" description="Helical" evidence="11">
    <location>
        <begin position="177"/>
        <end position="195"/>
    </location>
</feature>
<name>A0A5C4LKD4_9HYPH</name>
<reference evidence="12 13" key="1">
    <citation type="submission" date="2019-06" db="EMBL/GenBank/DDBJ databases">
        <title>Genome of Methylobacterium sp. 17Sr1-39.</title>
        <authorList>
            <person name="Seo T."/>
        </authorList>
    </citation>
    <scope>NUCLEOTIDE SEQUENCE [LARGE SCALE GENOMIC DNA]</scope>
    <source>
        <strain evidence="12 13">17Sr1-39</strain>
    </source>
</reference>
<dbReference type="PANTHER" id="PTHR32196">
    <property type="entry name" value="ABC TRANSPORTER PERMEASE PROTEIN YPHD-RELATED-RELATED"/>
    <property type="match status" value="1"/>
</dbReference>
<feature type="transmembrane region" description="Helical" evidence="11">
    <location>
        <begin position="138"/>
        <end position="157"/>
    </location>
</feature>
<dbReference type="Pfam" id="PF02653">
    <property type="entry name" value="BPD_transp_2"/>
    <property type="match status" value="1"/>
</dbReference>
<dbReference type="RefSeq" id="WP_139034497.1">
    <property type="nucleotide sequence ID" value="NZ_VDDA01000002.1"/>
</dbReference>
<feature type="transmembrane region" description="Helical" evidence="11">
    <location>
        <begin position="230"/>
        <end position="249"/>
    </location>
</feature>
<evidence type="ECO:0000256" key="6">
    <source>
        <dbReference type="ARBA" id="ARBA00022692"/>
    </source>
</evidence>
<keyword evidence="13" id="KW-1185">Reference proteome</keyword>
<protein>
    <recommendedName>
        <fullName evidence="10">Autoinducer 2 import system permease protein LsrD</fullName>
    </recommendedName>
</protein>
<keyword evidence="7 11" id="KW-1133">Transmembrane helix</keyword>
<feature type="transmembrane region" description="Helical" evidence="11">
    <location>
        <begin position="261"/>
        <end position="277"/>
    </location>
</feature>
<feature type="transmembrane region" description="Helical" evidence="11">
    <location>
        <begin position="78"/>
        <end position="101"/>
    </location>
</feature>
<dbReference type="InterPro" id="IPR001851">
    <property type="entry name" value="ABC_transp_permease"/>
</dbReference>
<evidence type="ECO:0000256" key="9">
    <source>
        <dbReference type="ARBA" id="ARBA00025439"/>
    </source>
</evidence>
<evidence type="ECO:0000313" key="12">
    <source>
        <dbReference type="EMBL" id="TNC14956.1"/>
    </source>
</evidence>
<comment type="subunit">
    <text evidence="2">The complex is composed of two ATP-binding proteins (LsrA), two transmembrane proteins (LsrC and LsrD) and a solute-binding protein (LsrB).</text>
</comment>